<accession>A0A7C9VG35</accession>
<evidence type="ECO:0000259" key="1">
    <source>
        <dbReference type="Pfam" id="PF13577"/>
    </source>
</evidence>
<proteinExistence type="predicted"/>
<keyword evidence="3" id="KW-1185">Reference proteome</keyword>
<dbReference type="Proteomes" id="UP000481252">
    <property type="component" value="Unassembled WGS sequence"/>
</dbReference>
<dbReference type="AlphaFoldDB" id="A0A7C9VG35"/>
<sequence>MWMRPLVGAVFPFFCLTLKVQKMPDTQLPVADELALRNLLARYAHFADAGDLEAFAGLFVEDGSWTRENSPPVAHGGSGLPSETVVGHEKLKEMIENSIIKRFDRKFRHQMTDVLIERGNGPNEAKGLCRALITDWRDGPGKIAMCGTYTSTFARTPAGWRFKSVSVNVLPA</sequence>
<gene>
    <name evidence="2" type="ORF">G6N74_26370</name>
</gene>
<dbReference type="Pfam" id="PF13577">
    <property type="entry name" value="SnoaL_4"/>
    <property type="match status" value="1"/>
</dbReference>
<organism evidence="2 3">
    <name type="scientific">Mesorhizobium zhangyense</name>
    <dbReference type="NCBI Taxonomy" id="1776730"/>
    <lineage>
        <taxon>Bacteria</taxon>
        <taxon>Pseudomonadati</taxon>
        <taxon>Pseudomonadota</taxon>
        <taxon>Alphaproteobacteria</taxon>
        <taxon>Hyphomicrobiales</taxon>
        <taxon>Phyllobacteriaceae</taxon>
        <taxon>Mesorhizobium</taxon>
    </lineage>
</organism>
<name>A0A7C9VG35_9HYPH</name>
<dbReference type="InterPro" id="IPR032710">
    <property type="entry name" value="NTF2-like_dom_sf"/>
</dbReference>
<evidence type="ECO:0000313" key="3">
    <source>
        <dbReference type="Proteomes" id="UP000481252"/>
    </source>
</evidence>
<dbReference type="RefSeq" id="WP_165120971.1">
    <property type="nucleotide sequence ID" value="NZ_JAAKZG010000017.1"/>
</dbReference>
<reference evidence="2 3" key="1">
    <citation type="submission" date="2020-02" db="EMBL/GenBank/DDBJ databases">
        <title>Genome sequence of the type strain CGMCC 1.15528 of Mesorhizobium zhangyense.</title>
        <authorList>
            <person name="Gao J."/>
            <person name="Sun J."/>
        </authorList>
    </citation>
    <scope>NUCLEOTIDE SEQUENCE [LARGE SCALE GENOMIC DNA]</scope>
    <source>
        <strain evidence="2 3">CGMCC 1.15528</strain>
    </source>
</reference>
<dbReference type="InterPro" id="IPR037401">
    <property type="entry name" value="SnoaL-like"/>
</dbReference>
<feature type="domain" description="SnoaL-like" evidence="1">
    <location>
        <begin position="30"/>
        <end position="164"/>
    </location>
</feature>
<dbReference type="CDD" id="cd00531">
    <property type="entry name" value="NTF2_like"/>
    <property type="match status" value="1"/>
</dbReference>
<dbReference type="Gene3D" id="3.10.450.50">
    <property type="match status" value="1"/>
</dbReference>
<dbReference type="SUPFAM" id="SSF54427">
    <property type="entry name" value="NTF2-like"/>
    <property type="match status" value="1"/>
</dbReference>
<evidence type="ECO:0000313" key="2">
    <source>
        <dbReference type="EMBL" id="NGN44589.1"/>
    </source>
</evidence>
<dbReference type="EMBL" id="JAAKZG010000017">
    <property type="protein sequence ID" value="NGN44589.1"/>
    <property type="molecule type" value="Genomic_DNA"/>
</dbReference>
<protein>
    <submittedName>
        <fullName evidence="2">Nuclear transport factor 2 family protein</fullName>
    </submittedName>
</protein>
<comment type="caution">
    <text evidence="2">The sequence shown here is derived from an EMBL/GenBank/DDBJ whole genome shotgun (WGS) entry which is preliminary data.</text>
</comment>